<dbReference type="InterPro" id="IPR032022">
    <property type="entry name" value="NUDIX"/>
</dbReference>
<dbReference type="Pfam" id="PF16705">
    <property type="entry name" value="NUDIX_5"/>
    <property type="match status" value="1"/>
</dbReference>
<gene>
    <name evidence="2" type="primary">ORF27133</name>
</gene>
<organism evidence="2">
    <name type="scientific">Arion vulgaris</name>
    <dbReference type="NCBI Taxonomy" id="1028688"/>
    <lineage>
        <taxon>Eukaryota</taxon>
        <taxon>Metazoa</taxon>
        <taxon>Spiralia</taxon>
        <taxon>Lophotrochozoa</taxon>
        <taxon>Mollusca</taxon>
        <taxon>Gastropoda</taxon>
        <taxon>Heterobranchia</taxon>
        <taxon>Euthyneura</taxon>
        <taxon>Panpulmonata</taxon>
        <taxon>Eupulmonata</taxon>
        <taxon>Stylommatophora</taxon>
        <taxon>Helicina</taxon>
        <taxon>Arionoidea</taxon>
        <taxon>Arionidae</taxon>
        <taxon>Arion</taxon>
    </lineage>
</organism>
<sequence length="73" mass="8223">TKKLLQHLESWLREKHMRSIAIESIFRTGAEFRIRFTVHNPVFIPSRIVPENIGGGSGNGAPQEVVKIANETL</sequence>
<proteinExistence type="predicted"/>
<feature type="non-terminal residue" evidence="2">
    <location>
        <position position="73"/>
    </location>
</feature>
<protein>
    <recommendedName>
        <fullName evidence="1">KRIT N-terminal NPxY motif-rich region domain-containing protein</fullName>
    </recommendedName>
</protein>
<dbReference type="Gene3D" id="3.30.70.2240">
    <property type="entry name" value="KRIT, N-terminal Nudix domain, NPxY motif-rich region"/>
    <property type="match status" value="1"/>
</dbReference>
<dbReference type="EMBL" id="HACG01009367">
    <property type="protein sequence ID" value="CEK56232.1"/>
    <property type="molecule type" value="Transcribed_RNA"/>
</dbReference>
<feature type="domain" description="KRIT N-terminal NPxY motif-rich region" evidence="1">
    <location>
        <begin position="1"/>
        <end position="43"/>
    </location>
</feature>
<reference evidence="2" key="1">
    <citation type="submission" date="2014-12" db="EMBL/GenBank/DDBJ databases">
        <title>Insight into the proteome of Arion vulgaris.</title>
        <authorList>
            <person name="Aradska J."/>
            <person name="Bulat T."/>
            <person name="Smidak R."/>
            <person name="Sarate P."/>
            <person name="Gangsoo J."/>
            <person name="Sialana F."/>
            <person name="Bilban M."/>
            <person name="Lubec G."/>
        </authorList>
    </citation>
    <scope>NUCLEOTIDE SEQUENCE</scope>
    <source>
        <tissue evidence="2">Skin</tissue>
    </source>
</reference>
<dbReference type="InterPro" id="IPR043058">
    <property type="entry name" value="NUDIX_sf"/>
</dbReference>
<feature type="non-terminal residue" evidence="2">
    <location>
        <position position="1"/>
    </location>
</feature>
<evidence type="ECO:0000259" key="1">
    <source>
        <dbReference type="Pfam" id="PF16705"/>
    </source>
</evidence>
<dbReference type="AlphaFoldDB" id="A0A0B6YJ62"/>
<evidence type="ECO:0000313" key="2">
    <source>
        <dbReference type="EMBL" id="CEK56232.1"/>
    </source>
</evidence>
<accession>A0A0B6YJ62</accession>
<name>A0A0B6YJ62_9EUPU</name>